<proteinExistence type="inferred from homology"/>
<dbReference type="AlphaFoldDB" id="A0A8K0V787"/>
<keyword evidence="9" id="KW-0969">Cilium</keyword>
<evidence type="ECO:0000256" key="6">
    <source>
        <dbReference type="ARBA" id="ARBA00022779"/>
    </source>
</evidence>
<evidence type="ECO:0000256" key="3">
    <source>
        <dbReference type="ARBA" id="ARBA00021897"/>
    </source>
</evidence>
<dbReference type="GO" id="GO:0005886">
    <property type="term" value="C:plasma membrane"/>
    <property type="evidence" value="ECO:0007669"/>
    <property type="project" value="UniProtKB-SubCell"/>
</dbReference>
<evidence type="ECO:0000256" key="4">
    <source>
        <dbReference type="ARBA" id="ARBA00022475"/>
    </source>
</evidence>
<keyword evidence="6" id="KW-0283">Flagellar rotation</keyword>
<dbReference type="PANTHER" id="PTHR43484">
    <property type="match status" value="1"/>
</dbReference>
<evidence type="ECO:0000313" key="9">
    <source>
        <dbReference type="EMBL" id="MBL4917034.1"/>
    </source>
</evidence>
<keyword evidence="7" id="KW-0472">Membrane</keyword>
<comment type="similarity">
    <text evidence="2">Belongs to the FliN/MopA/SpaO family.</text>
</comment>
<dbReference type="PRINTS" id="PR00956">
    <property type="entry name" value="FLGMOTORFLIN"/>
</dbReference>
<dbReference type="GO" id="GO:0006935">
    <property type="term" value="P:chemotaxis"/>
    <property type="evidence" value="ECO:0007669"/>
    <property type="project" value="UniProtKB-KW"/>
</dbReference>
<evidence type="ECO:0000256" key="1">
    <source>
        <dbReference type="ARBA" id="ARBA00004413"/>
    </source>
</evidence>
<evidence type="ECO:0000256" key="5">
    <source>
        <dbReference type="ARBA" id="ARBA00022500"/>
    </source>
</evidence>
<dbReference type="InterPro" id="IPR051469">
    <property type="entry name" value="FliN/MopA/SpaO"/>
</dbReference>
<keyword evidence="10" id="KW-1185">Reference proteome</keyword>
<evidence type="ECO:0000256" key="2">
    <source>
        <dbReference type="ARBA" id="ARBA00009226"/>
    </source>
</evidence>
<comment type="subcellular location">
    <subcellularLocation>
        <location evidence="1">Cell membrane</location>
        <topology evidence="1">Peripheral membrane protein</topology>
        <orientation evidence="1">Cytoplasmic side</orientation>
    </subcellularLocation>
</comment>
<keyword evidence="5" id="KW-0145">Chemotaxis</keyword>
<comment type="caution">
    <text evidence="9">The sequence shown here is derived from an EMBL/GenBank/DDBJ whole genome shotgun (WGS) entry which is preliminary data.</text>
</comment>
<dbReference type="EMBL" id="JAESVN010000002">
    <property type="protein sequence ID" value="MBL4917034.1"/>
    <property type="molecule type" value="Genomic_DNA"/>
</dbReference>
<evidence type="ECO:0000256" key="7">
    <source>
        <dbReference type="ARBA" id="ARBA00023136"/>
    </source>
</evidence>
<dbReference type="Pfam" id="PF01052">
    <property type="entry name" value="FliMN_C"/>
    <property type="match status" value="1"/>
</dbReference>
<gene>
    <name evidence="9" type="ORF">JL811_07330</name>
</gene>
<dbReference type="GO" id="GO:0003774">
    <property type="term" value="F:cytoskeletal motor activity"/>
    <property type="evidence" value="ECO:0007669"/>
    <property type="project" value="InterPro"/>
</dbReference>
<accession>A0A8K0V787</accession>
<sequence length="89" mass="9895">MDDRSDSNPFSQVPIEITISVGRARPQVRDLLRLEKDAVLTLDRRVEDPVELYVAGRLIARGELQELEGEQAGQLAVRLTEVANLRGGL</sequence>
<organism evidence="9 10">
    <name type="scientific">Szabonella alba</name>
    <dbReference type="NCBI Taxonomy" id="2804194"/>
    <lineage>
        <taxon>Bacteria</taxon>
        <taxon>Pseudomonadati</taxon>
        <taxon>Pseudomonadota</taxon>
        <taxon>Alphaproteobacteria</taxon>
        <taxon>Rhodobacterales</taxon>
        <taxon>Paracoccaceae</taxon>
        <taxon>Szabonella</taxon>
    </lineage>
</organism>
<keyword evidence="9" id="KW-0282">Flagellum</keyword>
<dbReference type="Gene3D" id="2.30.330.10">
    <property type="entry name" value="SpoA-like"/>
    <property type="match status" value="1"/>
</dbReference>
<dbReference type="GO" id="GO:0009425">
    <property type="term" value="C:bacterial-type flagellum basal body"/>
    <property type="evidence" value="ECO:0007669"/>
    <property type="project" value="InterPro"/>
</dbReference>
<evidence type="ECO:0000313" key="10">
    <source>
        <dbReference type="Proteomes" id="UP000648908"/>
    </source>
</evidence>
<dbReference type="InterPro" id="IPR036429">
    <property type="entry name" value="SpoA-like_sf"/>
</dbReference>
<dbReference type="Proteomes" id="UP000648908">
    <property type="component" value="Unassembled WGS sequence"/>
</dbReference>
<keyword evidence="9" id="KW-0966">Cell projection</keyword>
<keyword evidence="4" id="KW-1003">Cell membrane</keyword>
<dbReference type="SUPFAM" id="SSF101801">
    <property type="entry name" value="Surface presentation of antigens (SPOA)"/>
    <property type="match status" value="1"/>
</dbReference>
<protein>
    <recommendedName>
        <fullName evidence="3">Flagellar motor switch protein FliN</fullName>
    </recommendedName>
</protein>
<dbReference type="RefSeq" id="WP_202687824.1">
    <property type="nucleotide sequence ID" value="NZ_JAESVN010000002.1"/>
</dbReference>
<name>A0A8K0V787_9RHOB</name>
<dbReference type="InterPro" id="IPR001543">
    <property type="entry name" value="FliN-like_C"/>
</dbReference>
<reference evidence="9" key="1">
    <citation type="submission" date="2021-01" db="EMBL/GenBank/DDBJ databases">
        <title>Tabrizicola alba sp. nov. a motile alkaliphilic bacterium isolated from a soda lake.</title>
        <authorList>
            <person name="Szuroczki S."/>
            <person name="Abbaszade G."/>
            <person name="Schumann P."/>
            <person name="Toth E."/>
        </authorList>
    </citation>
    <scope>NUCLEOTIDE SEQUENCE</scope>
    <source>
        <strain evidence="9">DMG-N-6</strain>
    </source>
</reference>
<dbReference type="InterPro" id="IPR001172">
    <property type="entry name" value="FliN_T3SS_HrcQb"/>
</dbReference>
<feature type="domain" description="Flagellar motor switch protein FliN-like C-terminal" evidence="8">
    <location>
        <begin position="11"/>
        <end position="83"/>
    </location>
</feature>
<dbReference type="PANTHER" id="PTHR43484:SF1">
    <property type="entry name" value="FLAGELLAR MOTOR SWITCH PROTEIN FLIN"/>
    <property type="match status" value="1"/>
</dbReference>
<evidence type="ECO:0000259" key="8">
    <source>
        <dbReference type="Pfam" id="PF01052"/>
    </source>
</evidence>
<dbReference type="GO" id="GO:0071973">
    <property type="term" value="P:bacterial-type flagellum-dependent cell motility"/>
    <property type="evidence" value="ECO:0007669"/>
    <property type="project" value="InterPro"/>
</dbReference>